<comment type="similarity">
    <text evidence="1">Belongs to the sigma-70 factor family. ECF subfamily.</text>
</comment>
<protein>
    <submittedName>
        <fullName evidence="8">RNA polymerase sigma-70 factor, ECF subfamily</fullName>
    </submittedName>
</protein>
<dbReference type="GO" id="GO:0006352">
    <property type="term" value="P:DNA-templated transcription initiation"/>
    <property type="evidence" value="ECO:0007669"/>
    <property type="project" value="InterPro"/>
</dbReference>
<dbReference type="EMBL" id="FNQF01000003">
    <property type="protein sequence ID" value="SEA06489.1"/>
    <property type="molecule type" value="Genomic_DNA"/>
</dbReference>
<evidence type="ECO:0000256" key="3">
    <source>
        <dbReference type="ARBA" id="ARBA00023082"/>
    </source>
</evidence>
<keyword evidence="3" id="KW-0731">Sigma factor</keyword>
<dbReference type="Proteomes" id="UP000198820">
    <property type="component" value="Unassembled WGS sequence"/>
</dbReference>
<sequence length="177" mass="20772">MLVMILKSAATMNESQFLNHFKNAQPKMYRLAKRLLKSDDLAQDAVQEVMLKLWMKKDQLSGINNSEAYAMTMIKNYAYDILKSKRHNHLELVQERVSDSEENAEEKLEKKQSLALLEKALDQMSYKDKTIIQLREIERFEFDQIAEILEMTPVNVRVSLSRARKKLHEKMKIILAQ</sequence>
<dbReference type="InterPro" id="IPR013325">
    <property type="entry name" value="RNA_pol_sigma_r2"/>
</dbReference>
<dbReference type="AlphaFoldDB" id="A0A1H3Y4B8"/>
<dbReference type="SUPFAM" id="SSF88659">
    <property type="entry name" value="Sigma3 and sigma4 domains of RNA polymerase sigma factors"/>
    <property type="match status" value="1"/>
</dbReference>
<dbReference type="GO" id="GO:0003677">
    <property type="term" value="F:DNA binding"/>
    <property type="evidence" value="ECO:0007669"/>
    <property type="project" value="UniProtKB-KW"/>
</dbReference>
<dbReference type="InterPro" id="IPR013249">
    <property type="entry name" value="RNA_pol_sigma70_r4_t2"/>
</dbReference>
<dbReference type="NCBIfam" id="TIGR02937">
    <property type="entry name" value="sigma70-ECF"/>
    <property type="match status" value="1"/>
</dbReference>
<accession>A0A1H3Y4B8</accession>
<keyword evidence="5" id="KW-0804">Transcription</keyword>
<feature type="domain" description="RNA polymerase sigma factor 70 region 4 type 2" evidence="7">
    <location>
        <begin position="116"/>
        <end position="167"/>
    </location>
</feature>
<evidence type="ECO:0000259" key="6">
    <source>
        <dbReference type="Pfam" id="PF04542"/>
    </source>
</evidence>
<dbReference type="InterPro" id="IPR039425">
    <property type="entry name" value="RNA_pol_sigma-70-like"/>
</dbReference>
<dbReference type="InterPro" id="IPR036388">
    <property type="entry name" value="WH-like_DNA-bd_sf"/>
</dbReference>
<evidence type="ECO:0000256" key="5">
    <source>
        <dbReference type="ARBA" id="ARBA00023163"/>
    </source>
</evidence>
<dbReference type="InterPro" id="IPR014284">
    <property type="entry name" value="RNA_pol_sigma-70_dom"/>
</dbReference>
<dbReference type="Gene3D" id="1.10.1740.10">
    <property type="match status" value="1"/>
</dbReference>
<proteinExistence type="inferred from homology"/>
<keyword evidence="2" id="KW-0805">Transcription regulation</keyword>
<dbReference type="Pfam" id="PF04542">
    <property type="entry name" value="Sigma70_r2"/>
    <property type="match status" value="1"/>
</dbReference>
<evidence type="ECO:0000256" key="1">
    <source>
        <dbReference type="ARBA" id="ARBA00010641"/>
    </source>
</evidence>
<evidence type="ECO:0000256" key="4">
    <source>
        <dbReference type="ARBA" id="ARBA00023125"/>
    </source>
</evidence>
<name>A0A1H3Y4B8_9FLAO</name>
<evidence type="ECO:0000313" key="9">
    <source>
        <dbReference type="Proteomes" id="UP000198820"/>
    </source>
</evidence>
<dbReference type="PANTHER" id="PTHR43133:SF8">
    <property type="entry name" value="RNA POLYMERASE SIGMA FACTOR HI_1459-RELATED"/>
    <property type="match status" value="1"/>
</dbReference>
<evidence type="ECO:0000259" key="7">
    <source>
        <dbReference type="Pfam" id="PF08281"/>
    </source>
</evidence>
<gene>
    <name evidence="8" type="ORF">SAMN05421540_10331</name>
</gene>
<dbReference type="Gene3D" id="1.10.10.10">
    <property type="entry name" value="Winged helix-like DNA-binding domain superfamily/Winged helix DNA-binding domain"/>
    <property type="match status" value="1"/>
</dbReference>
<dbReference type="STRING" id="908615.SAMN05421540_10331"/>
<dbReference type="PANTHER" id="PTHR43133">
    <property type="entry name" value="RNA POLYMERASE ECF-TYPE SIGMA FACTO"/>
    <property type="match status" value="1"/>
</dbReference>
<keyword evidence="9" id="KW-1185">Reference proteome</keyword>
<evidence type="ECO:0000256" key="2">
    <source>
        <dbReference type="ARBA" id="ARBA00023015"/>
    </source>
</evidence>
<organism evidence="8 9">
    <name type="scientific">Psychroflexus halocasei</name>
    <dbReference type="NCBI Taxonomy" id="908615"/>
    <lineage>
        <taxon>Bacteria</taxon>
        <taxon>Pseudomonadati</taxon>
        <taxon>Bacteroidota</taxon>
        <taxon>Flavobacteriia</taxon>
        <taxon>Flavobacteriales</taxon>
        <taxon>Flavobacteriaceae</taxon>
        <taxon>Psychroflexus</taxon>
    </lineage>
</organism>
<dbReference type="InterPro" id="IPR013324">
    <property type="entry name" value="RNA_pol_sigma_r3/r4-like"/>
</dbReference>
<evidence type="ECO:0000313" key="8">
    <source>
        <dbReference type="EMBL" id="SEA06489.1"/>
    </source>
</evidence>
<reference evidence="8 9" key="1">
    <citation type="submission" date="2016-10" db="EMBL/GenBank/DDBJ databases">
        <authorList>
            <person name="de Groot N.N."/>
        </authorList>
    </citation>
    <scope>NUCLEOTIDE SEQUENCE [LARGE SCALE GENOMIC DNA]</scope>
    <source>
        <strain evidence="8 9">DSM 23581</strain>
    </source>
</reference>
<keyword evidence="4" id="KW-0238">DNA-binding</keyword>
<dbReference type="SUPFAM" id="SSF88946">
    <property type="entry name" value="Sigma2 domain of RNA polymerase sigma factors"/>
    <property type="match status" value="1"/>
</dbReference>
<dbReference type="GO" id="GO:0016987">
    <property type="term" value="F:sigma factor activity"/>
    <property type="evidence" value="ECO:0007669"/>
    <property type="project" value="UniProtKB-KW"/>
</dbReference>
<dbReference type="InterPro" id="IPR007627">
    <property type="entry name" value="RNA_pol_sigma70_r2"/>
</dbReference>
<feature type="domain" description="RNA polymerase sigma-70 region 2" evidence="6">
    <location>
        <begin position="24"/>
        <end position="86"/>
    </location>
</feature>
<dbReference type="Pfam" id="PF08281">
    <property type="entry name" value="Sigma70_r4_2"/>
    <property type="match status" value="1"/>
</dbReference>